<dbReference type="Proteomes" id="UP000196531">
    <property type="component" value="Unassembled WGS sequence"/>
</dbReference>
<dbReference type="EMBL" id="MAAO01000006">
    <property type="protein sequence ID" value="OUR96856.1"/>
    <property type="molecule type" value="Genomic_DNA"/>
</dbReference>
<dbReference type="InterPro" id="IPR009305">
    <property type="entry name" value="Mpo1-like"/>
</dbReference>
<organism evidence="2 3">
    <name type="scientific">Halobacteriovorax marinus</name>
    <dbReference type="NCBI Taxonomy" id="97084"/>
    <lineage>
        <taxon>Bacteria</taxon>
        <taxon>Pseudomonadati</taxon>
        <taxon>Bdellovibrionota</taxon>
        <taxon>Bacteriovoracia</taxon>
        <taxon>Bacteriovoracales</taxon>
        <taxon>Halobacteriovoraceae</taxon>
        <taxon>Halobacteriovorax</taxon>
    </lineage>
</organism>
<dbReference type="GO" id="GO:0046521">
    <property type="term" value="P:sphingoid catabolic process"/>
    <property type="evidence" value="ECO:0007669"/>
    <property type="project" value="TreeGrafter"/>
</dbReference>
<feature type="transmembrane region" description="Helical" evidence="1">
    <location>
        <begin position="47"/>
        <end position="69"/>
    </location>
</feature>
<gene>
    <name evidence="2" type="ORF">A9Q84_10995</name>
</gene>
<dbReference type="PANTHER" id="PTHR28026">
    <property type="entry name" value="DUF962 DOMAIN PROTEIN (AFU_ORTHOLOGUE AFUA_8G05310)"/>
    <property type="match status" value="1"/>
</dbReference>
<proteinExistence type="predicted"/>
<accession>A0A1Y5F7G4</accession>
<keyword evidence="1" id="KW-1133">Transmembrane helix</keyword>
<dbReference type="Pfam" id="PF06127">
    <property type="entry name" value="Mpo1-like"/>
    <property type="match status" value="1"/>
</dbReference>
<name>A0A1Y5F7G4_9BACT</name>
<keyword evidence="1" id="KW-0472">Membrane</keyword>
<reference evidence="3" key="1">
    <citation type="journal article" date="2017" name="Proc. Natl. Acad. Sci. U.S.A.">
        <title>Simulation of Deepwater Horizon oil plume reveals substrate specialization within a complex community of hydrocarbon-degraders.</title>
        <authorList>
            <person name="Hu P."/>
            <person name="Dubinsky E.A."/>
            <person name="Probst A.J."/>
            <person name="Wang J."/>
            <person name="Sieber C.M.K."/>
            <person name="Tom L.M."/>
            <person name="Gardinali P."/>
            <person name="Banfield J.F."/>
            <person name="Atlas R.M."/>
            <person name="Andersen G.L."/>
        </authorList>
    </citation>
    <scope>NUCLEOTIDE SEQUENCE [LARGE SCALE GENOMIC DNA]</scope>
</reference>
<feature type="transmembrane region" description="Helical" evidence="1">
    <location>
        <begin position="76"/>
        <end position="95"/>
    </location>
</feature>
<dbReference type="GO" id="GO:0016020">
    <property type="term" value="C:membrane"/>
    <property type="evidence" value="ECO:0007669"/>
    <property type="project" value="GOC"/>
</dbReference>
<evidence type="ECO:0008006" key="4">
    <source>
        <dbReference type="Google" id="ProtNLM"/>
    </source>
</evidence>
<evidence type="ECO:0000256" key="1">
    <source>
        <dbReference type="SAM" id="Phobius"/>
    </source>
</evidence>
<dbReference type="AlphaFoldDB" id="A0A1Y5F7G4"/>
<sequence>MRSLEQWLEEYGVSHKNPTNQKIHKVCVPLIEFSLLGILWVLPTPEIFWEVPFLNWSTIFCFFALLFYISLKNLRYLVASTLVMLPMLCLINYLQARFGGIVIYAYFLIFTLAWIGQFIGHKIEGVKPSFLKDLAFLLIGPLWIMKSLLKD</sequence>
<protein>
    <recommendedName>
        <fullName evidence="4">DUF962 domain-containing protein</fullName>
    </recommendedName>
</protein>
<dbReference type="PANTHER" id="PTHR28026:SF9">
    <property type="entry name" value="2-HYDROXY-PALMITIC ACID DIOXYGENASE MPO1"/>
    <property type="match status" value="1"/>
</dbReference>
<evidence type="ECO:0000313" key="3">
    <source>
        <dbReference type="Proteomes" id="UP000196531"/>
    </source>
</evidence>
<comment type="caution">
    <text evidence="2">The sequence shown here is derived from an EMBL/GenBank/DDBJ whole genome shotgun (WGS) entry which is preliminary data.</text>
</comment>
<feature type="transmembrane region" description="Helical" evidence="1">
    <location>
        <begin position="23"/>
        <end position="41"/>
    </location>
</feature>
<evidence type="ECO:0000313" key="2">
    <source>
        <dbReference type="EMBL" id="OUR96856.1"/>
    </source>
</evidence>
<keyword evidence="1" id="KW-0812">Transmembrane</keyword>
<feature type="transmembrane region" description="Helical" evidence="1">
    <location>
        <begin position="101"/>
        <end position="119"/>
    </location>
</feature>